<dbReference type="GO" id="GO:0005085">
    <property type="term" value="F:guanyl-nucleotide exchange factor activity"/>
    <property type="evidence" value="ECO:0007669"/>
    <property type="project" value="TreeGrafter"/>
</dbReference>
<dbReference type="AlphaFoldDB" id="A0AAD4QIA2"/>
<dbReference type="Gene3D" id="3.40.1000.10">
    <property type="entry name" value="Mog1/PsbP, alpha/beta/alpha sandwich"/>
    <property type="match status" value="1"/>
</dbReference>
<accession>A0AAD4QIA2</accession>
<dbReference type="PANTHER" id="PTHR15837">
    <property type="entry name" value="RAN GUANINE NUCLEOTIDE RELEASE FACTOR"/>
    <property type="match status" value="1"/>
</dbReference>
<evidence type="ECO:0000313" key="4">
    <source>
        <dbReference type="EMBL" id="KAH9001708.1"/>
    </source>
</evidence>
<evidence type="ECO:0000313" key="5">
    <source>
        <dbReference type="Proteomes" id="UP001201163"/>
    </source>
</evidence>
<dbReference type="Pfam" id="PF04603">
    <property type="entry name" value="Mog1"/>
    <property type="match status" value="1"/>
</dbReference>
<protein>
    <submittedName>
        <fullName evidence="4">Mog1p/PsbP-like protein</fullName>
    </submittedName>
</protein>
<gene>
    <name evidence="4" type="ORF">EDB92DRAFT_1828343</name>
</gene>
<dbReference type="GO" id="GO:0006606">
    <property type="term" value="P:protein import into nucleus"/>
    <property type="evidence" value="ECO:0007669"/>
    <property type="project" value="TreeGrafter"/>
</dbReference>
<name>A0AAD4QIA2_9AGAM</name>
<evidence type="ECO:0000256" key="3">
    <source>
        <dbReference type="ARBA" id="ARBA00022927"/>
    </source>
</evidence>
<dbReference type="PANTHER" id="PTHR15837:SF0">
    <property type="entry name" value="RAN GUANINE NUCLEOTIDE RELEASE FACTOR"/>
    <property type="match status" value="1"/>
</dbReference>
<dbReference type="InterPro" id="IPR007681">
    <property type="entry name" value="Mog1"/>
</dbReference>
<comment type="caution">
    <text evidence="4">The sequence shown here is derived from an EMBL/GenBank/DDBJ whole genome shotgun (WGS) entry which is preliminary data.</text>
</comment>
<dbReference type="SUPFAM" id="SSF55724">
    <property type="entry name" value="Mog1p/PsbP-like"/>
    <property type="match status" value="1"/>
</dbReference>
<keyword evidence="5" id="KW-1185">Reference proteome</keyword>
<dbReference type="GO" id="GO:0005634">
    <property type="term" value="C:nucleus"/>
    <property type="evidence" value="ECO:0007669"/>
    <property type="project" value="TreeGrafter"/>
</dbReference>
<comment type="similarity">
    <text evidence="1">Belongs to the MOG1 family.</text>
</comment>
<organism evidence="4 5">
    <name type="scientific">Lactarius akahatsu</name>
    <dbReference type="NCBI Taxonomy" id="416441"/>
    <lineage>
        <taxon>Eukaryota</taxon>
        <taxon>Fungi</taxon>
        <taxon>Dikarya</taxon>
        <taxon>Basidiomycota</taxon>
        <taxon>Agaricomycotina</taxon>
        <taxon>Agaricomycetes</taxon>
        <taxon>Russulales</taxon>
        <taxon>Russulaceae</taxon>
        <taxon>Lactarius</taxon>
    </lineage>
</organism>
<dbReference type="Proteomes" id="UP001201163">
    <property type="component" value="Unassembled WGS sequence"/>
</dbReference>
<sequence>MKLVETELFGGAIIANYPEGYIDASELRQVPDTQEVYLSPDTDESIILETLIRVPADDSSDAAKFHFNATAHDNDALSSSIEDVQTIPNDRGDATPSVIILHGRQGVRKFNRTSVDDVRISLALYRVEGKGVDLGGIRTEDEYIAAKSDFYSIATSLRIVDFGLFA</sequence>
<dbReference type="EMBL" id="JAKELL010000001">
    <property type="protein sequence ID" value="KAH9001708.1"/>
    <property type="molecule type" value="Genomic_DNA"/>
</dbReference>
<proteinExistence type="inferred from homology"/>
<evidence type="ECO:0000256" key="1">
    <source>
        <dbReference type="ARBA" id="ARBA00010307"/>
    </source>
</evidence>
<reference evidence="4" key="1">
    <citation type="submission" date="2022-01" db="EMBL/GenBank/DDBJ databases">
        <title>Comparative genomics reveals a dynamic genome evolution in the ectomycorrhizal milk-cap (Lactarius) mushrooms.</title>
        <authorList>
            <consortium name="DOE Joint Genome Institute"/>
            <person name="Lebreton A."/>
            <person name="Tang N."/>
            <person name="Kuo A."/>
            <person name="LaButti K."/>
            <person name="Drula E."/>
            <person name="Barry K."/>
            <person name="Clum A."/>
            <person name="Lipzen A."/>
            <person name="Mousain D."/>
            <person name="Ng V."/>
            <person name="Wang R."/>
            <person name="Wang X."/>
            <person name="Dai Y."/>
            <person name="Henrissat B."/>
            <person name="Grigoriev I.V."/>
            <person name="Guerin-Laguette A."/>
            <person name="Yu F."/>
            <person name="Martin F.M."/>
        </authorList>
    </citation>
    <scope>NUCLEOTIDE SEQUENCE</scope>
    <source>
        <strain evidence="4">QP</strain>
    </source>
</reference>
<keyword evidence="2" id="KW-0813">Transport</keyword>
<dbReference type="GO" id="GO:0031267">
    <property type="term" value="F:small GTPase binding"/>
    <property type="evidence" value="ECO:0007669"/>
    <property type="project" value="TreeGrafter"/>
</dbReference>
<evidence type="ECO:0000256" key="2">
    <source>
        <dbReference type="ARBA" id="ARBA00022448"/>
    </source>
</evidence>
<keyword evidence="3" id="KW-0653">Protein transport</keyword>
<dbReference type="InterPro" id="IPR016123">
    <property type="entry name" value="Mog1/PsbP_a/b/a-sand"/>
</dbReference>